<feature type="compositionally biased region" description="Polar residues" evidence="1">
    <location>
        <begin position="84"/>
        <end position="103"/>
    </location>
</feature>
<keyword evidence="3" id="KW-1185">Reference proteome</keyword>
<evidence type="ECO:0000256" key="1">
    <source>
        <dbReference type="SAM" id="MobiDB-lite"/>
    </source>
</evidence>
<comment type="caution">
    <text evidence="2">The sequence shown here is derived from an EMBL/GenBank/DDBJ whole genome shotgun (WGS) entry which is preliminary data.</text>
</comment>
<organism evidence="2 3">
    <name type="scientific">Channa striata</name>
    <name type="common">Snakehead murrel</name>
    <name type="synonym">Ophicephalus striatus</name>
    <dbReference type="NCBI Taxonomy" id="64152"/>
    <lineage>
        <taxon>Eukaryota</taxon>
        <taxon>Metazoa</taxon>
        <taxon>Chordata</taxon>
        <taxon>Craniata</taxon>
        <taxon>Vertebrata</taxon>
        <taxon>Euteleostomi</taxon>
        <taxon>Actinopterygii</taxon>
        <taxon>Neopterygii</taxon>
        <taxon>Teleostei</taxon>
        <taxon>Neoteleostei</taxon>
        <taxon>Acanthomorphata</taxon>
        <taxon>Anabantaria</taxon>
        <taxon>Anabantiformes</taxon>
        <taxon>Channoidei</taxon>
        <taxon>Channidae</taxon>
        <taxon>Channa</taxon>
    </lineage>
</organism>
<evidence type="ECO:0000313" key="2">
    <source>
        <dbReference type="EMBL" id="KAK2826734.1"/>
    </source>
</evidence>
<proteinExistence type="predicted"/>
<evidence type="ECO:0000313" key="3">
    <source>
        <dbReference type="Proteomes" id="UP001187415"/>
    </source>
</evidence>
<name>A0AA88S4C0_CHASR</name>
<reference evidence="2" key="1">
    <citation type="submission" date="2023-07" db="EMBL/GenBank/DDBJ databases">
        <title>Chromosome-level Genome Assembly of Striped Snakehead (Channa striata).</title>
        <authorList>
            <person name="Liu H."/>
        </authorList>
    </citation>
    <scope>NUCLEOTIDE SEQUENCE</scope>
    <source>
        <strain evidence="2">Gz</strain>
        <tissue evidence="2">Muscle</tissue>
    </source>
</reference>
<feature type="region of interest" description="Disordered" evidence="1">
    <location>
        <begin position="83"/>
        <end position="124"/>
    </location>
</feature>
<dbReference type="AlphaFoldDB" id="A0AA88S4C0"/>
<sequence length="124" mass="12916">MDSSASPSPRPSPLFSTGAAGYLQTTLMSEPSPRLQAAATSFDNSLRRCRETPQDARLSAARVWTQPVVLERFSGLNCGGVMGTTETDSTAGQYSSGVGSQTELLRRENGRAQPGGGSSPAHAA</sequence>
<accession>A0AA88S4C0</accession>
<dbReference type="Proteomes" id="UP001187415">
    <property type="component" value="Unassembled WGS sequence"/>
</dbReference>
<gene>
    <name evidence="2" type="ORF">Q5P01_020948</name>
</gene>
<dbReference type="EMBL" id="JAUPFM010000016">
    <property type="protein sequence ID" value="KAK2826734.1"/>
    <property type="molecule type" value="Genomic_DNA"/>
</dbReference>
<protein>
    <submittedName>
        <fullName evidence="2">Uncharacterized protein</fullName>
    </submittedName>
</protein>